<reference evidence="4" key="2">
    <citation type="submission" date="2020-09" db="EMBL/GenBank/DDBJ databases">
        <authorList>
            <person name="Sun Q."/>
            <person name="Ohkuma M."/>
        </authorList>
    </citation>
    <scope>NUCLEOTIDE SEQUENCE</scope>
    <source>
        <strain evidence="4">JCM 4633</strain>
    </source>
</reference>
<proteinExistence type="predicted"/>
<dbReference type="GO" id="GO:0004622">
    <property type="term" value="F:phosphatidylcholine lysophospholipase activity"/>
    <property type="evidence" value="ECO:0007669"/>
    <property type="project" value="TreeGrafter"/>
</dbReference>
<evidence type="ECO:0000313" key="5">
    <source>
        <dbReference type="Proteomes" id="UP000646244"/>
    </source>
</evidence>
<dbReference type="Pfam" id="PF13517">
    <property type="entry name" value="FG-GAP_3"/>
    <property type="match status" value="2"/>
</dbReference>
<feature type="signal peptide" evidence="2">
    <location>
        <begin position="1"/>
        <end position="30"/>
    </location>
</feature>
<keyword evidence="1 2" id="KW-0732">Signal</keyword>
<evidence type="ECO:0000256" key="2">
    <source>
        <dbReference type="SAM" id="SignalP"/>
    </source>
</evidence>
<sequence>MRATPSRRGIAARLAVPVMATALMTVPATAATAVVAAPAAYAAGATPADQQNWKVPRLAVMPLGDSITLGAGSSTGNGYRAELRNRLVPHAGNLQFVGSVRSQGADHEGHSGWQIGELSENIERWLPAANPNVVLLNIGTNDMDRNTDAEAAPARLGALVDRITSAAPHMTVLVSSLVPTRDAAGQKRVEKFNAAVPRLVAERREKGLNVGFVDMAAVTAGDLTDKLHPNDAGFTKMADAFYGGIARAAADGWIREHVDIRPAPPRSVTLGDYRVDVDGDGKADYLVVDEGGAVRAWVNKGGDGRGGWGEYGRIAAGVGVGGDKVRFADVNGDGRADYLALDENGGVRAWINEGGDGRGGWTSWGRIAGGVGAPASQVRFADVDGDGKADYTVVDESGAVRAWVNKGGDGRGGWGEYGRIAAGVGVGGDKVRFADVNGDGRADYLALDENGGVRVWINDGGDGRGGWTGWGRIAGGVGAPASQVRFADVNGDGKADYTVVDESGAVRVWINDGGDGRGGWTSWGRIAEGAGRGSAVRI</sequence>
<reference evidence="4" key="1">
    <citation type="journal article" date="2014" name="Int. J. Syst. Evol. Microbiol.">
        <title>Complete genome sequence of Corynebacterium casei LMG S-19264T (=DSM 44701T), isolated from a smear-ripened cheese.</title>
        <authorList>
            <consortium name="US DOE Joint Genome Institute (JGI-PGF)"/>
            <person name="Walter F."/>
            <person name="Albersmeier A."/>
            <person name="Kalinowski J."/>
            <person name="Ruckert C."/>
        </authorList>
    </citation>
    <scope>NUCLEOTIDE SEQUENCE</scope>
    <source>
        <strain evidence="4">JCM 4633</strain>
    </source>
</reference>
<dbReference type="InterPro" id="IPR051532">
    <property type="entry name" value="Ester_Hydrolysis_Enzymes"/>
</dbReference>
<dbReference type="InterPro" id="IPR036514">
    <property type="entry name" value="SGNH_hydro_sf"/>
</dbReference>
<dbReference type="AlphaFoldDB" id="A0A918TVE7"/>
<dbReference type="Gene3D" id="3.40.50.1110">
    <property type="entry name" value="SGNH hydrolase"/>
    <property type="match status" value="1"/>
</dbReference>
<dbReference type="EMBL" id="BMVB01000019">
    <property type="protein sequence ID" value="GHC64311.1"/>
    <property type="molecule type" value="Genomic_DNA"/>
</dbReference>
<dbReference type="Pfam" id="PF13472">
    <property type="entry name" value="Lipase_GDSL_2"/>
    <property type="match status" value="1"/>
</dbReference>
<evidence type="ECO:0000256" key="1">
    <source>
        <dbReference type="ARBA" id="ARBA00022729"/>
    </source>
</evidence>
<evidence type="ECO:0000259" key="3">
    <source>
        <dbReference type="Pfam" id="PF13472"/>
    </source>
</evidence>
<dbReference type="Proteomes" id="UP000646244">
    <property type="component" value="Unassembled WGS sequence"/>
</dbReference>
<organism evidence="4 5">
    <name type="scientific">Streptomyces cinnamoneus</name>
    <name type="common">Streptoverticillium cinnamoneum</name>
    <dbReference type="NCBI Taxonomy" id="53446"/>
    <lineage>
        <taxon>Bacteria</taxon>
        <taxon>Bacillati</taxon>
        <taxon>Actinomycetota</taxon>
        <taxon>Actinomycetes</taxon>
        <taxon>Kitasatosporales</taxon>
        <taxon>Streptomycetaceae</taxon>
        <taxon>Streptomyces</taxon>
        <taxon>Streptomyces cinnamoneus group</taxon>
    </lineage>
</organism>
<dbReference type="SUPFAM" id="SSF52266">
    <property type="entry name" value="SGNH hydrolase"/>
    <property type="match status" value="1"/>
</dbReference>
<evidence type="ECO:0000313" key="4">
    <source>
        <dbReference type="EMBL" id="GHC64311.1"/>
    </source>
</evidence>
<dbReference type="InterPro" id="IPR028994">
    <property type="entry name" value="Integrin_alpha_N"/>
</dbReference>
<dbReference type="PANTHER" id="PTHR30383:SF5">
    <property type="entry name" value="SGNH HYDROLASE-TYPE ESTERASE DOMAIN-CONTAINING PROTEIN"/>
    <property type="match status" value="1"/>
</dbReference>
<name>A0A918TVE7_STRCJ</name>
<dbReference type="SUPFAM" id="SSF69318">
    <property type="entry name" value="Integrin alpha N-terminal domain"/>
    <property type="match status" value="2"/>
</dbReference>
<comment type="caution">
    <text evidence="4">The sequence shown here is derived from an EMBL/GenBank/DDBJ whole genome shotgun (WGS) entry which is preliminary data.</text>
</comment>
<accession>A0A918TVE7</accession>
<gene>
    <name evidence="4" type="ORF">GCM10010507_47030</name>
</gene>
<dbReference type="CDD" id="cd01833">
    <property type="entry name" value="XynB_like"/>
    <property type="match status" value="1"/>
</dbReference>
<protein>
    <recommendedName>
        <fullName evidence="3">SGNH hydrolase-type esterase domain-containing protein</fullName>
    </recommendedName>
</protein>
<dbReference type="InterPro" id="IPR013830">
    <property type="entry name" value="SGNH_hydro"/>
</dbReference>
<dbReference type="RefSeq" id="WP_229845043.1">
    <property type="nucleotide sequence ID" value="NZ_BMVB01000019.1"/>
</dbReference>
<feature type="domain" description="SGNH hydrolase-type esterase" evidence="3">
    <location>
        <begin position="63"/>
        <end position="233"/>
    </location>
</feature>
<feature type="chain" id="PRO_5037732425" description="SGNH hydrolase-type esterase domain-containing protein" evidence="2">
    <location>
        <begin position="31"/>
        <end position="538"/>
    </location>
</feature>
<dbReference type="InterPro" id="IPR013517">
    <property type="entry name" value="FG-GAP"/>
</dbReference>
<dbReference type="PANTHER" id="PTHR30383">
    <property type="entry name" value="THIOESTERASE 1/PROTEASE 1/LYSOPHOSPHOLIPASE L1"/>
    <property type="match status" value="1"/>
</dbReference>